<reference evidence="1 2" key="1">
    <citation type="submission" date="2015-06" db="EMBL/GenBank/DDBJ databases">
        <authorList>
            <person name="Zeng Y."/>
            <person name="Huang Y."/>
        </authorList>
    </citation>
    <scope>NUCLEOTIDE SEQUENCE [LARGE SCALE GENOMIC DNA]</scope>
    <source>
        <strain evidence="1 2">PQ-2</strain>
        <plasmid evidence="2">Plasmid p2</plasmid>
    </source>
</reference>
<dbReference type="KEGG" id="cna:AB433_18900"/>
<protein>
    <submittedName>
        <fullName evidence="1">Uncharacterized protein</fullName>
    </submittedName>
</protein>
<keyword evidence="2" id="KW-1185">Reference proteome</keyword>
<dbReference type="OrthoDB" id="7409906at2"/>
<dbReference type="Proteomes" id="UP000035287">
    <property type="component" value="Plasmid p2"/>
</dbReference>
<dbReference type="EMBL" id="CP011772">
    <property type="protein sequence ID" value="AKM12203.1"/>
    <property type="molecule type" value="Genomic_DNA"/>
</dbReference>
<keyword evidence="1" id="KW-0614">Plasmid</keyword>
<dbReference type="RefSeq" id="WP_039859061.1">
    <property type="nucleotide sequence ID" value="NZ_CP011772.1"/>
</dbReference>
<accession>A0A0G3XNS6</accession>
<geneLocation type="plasmid" evidence="1 2">
    <name>p2</name>
</geneLocation>
<dbReference type="AlphaFoldDB" id="A0A0G3XNS6"/>
<evidence type="ECO:0000313" key="1">
    <source>
        <dbReference type="EMBL" id="AKM12203.1"/>
    </source>
</evidence>
<gene>
    <name evidence="1" type="ORF">AB433_18900</name>
</gene>
<proteinExistence type="predicted"/>
<sequence>MSVPVAPARTAARERWWARACYVTLRLCGWLAVCVAFVAACWALFFAALGEFTFAGLVLHLDNFADRYISADPLRQAAFRAQFWLASGAVFLVVAVLRLPVLIQSIAPSKERPDGQEHAAGR</sequence>
<dbReference type="PATRIC" id="fig|1348774.3.peg.3987"/>
<organism evidence="1 2">
    <name type="scientific">Croceicoccus naphthovorans</name>
    <dbReference type="NCBI Taxonomy" id="1348774"/>
    <lineage>
        <taxon>Bacteria</taxon>
        <taxon>Pseudomonadati</taxon>
        <taxon>Pseudomonadota</taxon>
        <taxon>Alphaproteobacteria</taxon>
        <taxon>Sphingomonadales</taxon>
        <taxon>Erythrobacteraceae</taxon>
        <taxon>Croceicoccus</taxon>
    </lineage>
</organism>
<evidence type="ECO:0000313" key="2">
    <source>
        <dbReference type="Proteomes" id="UP000035287"/>
    </source>
</evidence>
<name>A0A0G3XNS6_9SPHN</name>